<feature type="region of interest" description="Disordered" evidence="1">
    <location>
        <begin position="38"/>
        <end position="92"/>
    </location>
</feature>
<feature type="region of interest" description="Disordered" evidence="1">
    <location>
        <begin position="227"/>
        <end position="248"/>
    </location>
</feature>
<feature type="compositionally biased region" description="Basic and acidic residues" evidence="1">
    <location>
        <begin position="71"/>
        <end position="92"/>
    </location>
</feature>
<dbReference type="Gene3D" id="1.20.225.20">
    <property type="entry name" value="Ub domain-containing protein, DC-UbP/UBTD2, N-terminal domain"/>
    <property type="match status" value="1"/>
</dbReference>
<dbReference type="Pfam" id="PF16455">
    <property type="entry name" value="UBD"/>
    <property type="match status" value="1"/>
</dbReference>
<feature type="compositionally biased region" description="Basic and acidic residues" evidence="1">
    <location>
        <begin position="236"/>
        <end position="246"/>
    </location>
</feature>
<proteinExistence type="predicted"/>
<evidence type="ECO:0000256" key="1">
    <source>
        <dbReference type="SAM" id="MobiDB-lite"/>
    </source>
</evidence>
<dbReference type="InterPro" id="IPR000626">
    <property type="entry name" value="Ubiquitin-like_dom"/>
</dbReference>
<sequence>MGCCFSCPRGPNAPYPGAAHSESASASARAINIPANSNTAQSQLTSTLPASPSTNRPNQQQHRSRRHRHRQPLDQHINKPLRPHEWTSDHRTWSPSALNRERAAFFDTRVSGRQEIWQTLQAALEVLWAADTASRNPVDTLENSDTEAEADADADEHNPAVALATAQSILDAADITLPTGDLADGAYDPFGNYYQLPDHVVSDPSNIVSGPQDLAALGETKADLTAGEDTAQGEVDPDRRREEKGKAVVNTRDQVCATIRMSDTSRDLRLDVGKDETVRSIINHILQEIGPRPGYHVRLIFMGKVLRENTPLMTQGWQPGNVINAFVFELPR</sequence>
<keyword evidence="4" id="KW-1185">Reference proteome</keyword>
<protein>
    <submittedName>
        <fullName evidence="3">Ubiquitin domain-containing protein 1</fullName>
    </submittedName>
</protein>
<dbReference type="SUPFAM" id="SSF54236">
    <property type="entry name" value="Ubiquitin-like"/>
    <property type="match status" value="1"/>
</dbReference>
<feature type="compositionally biased region" description="Polar residues" evidence="1">
    <location>
        <begin position="39"/>
        <end position="58"/>
    </location>
</feature>
<evidence type="ECO:0000259" key="2">
    <source>
        <dbReference type="PROSITE" id="PS50053"/>
    </source>
</evidence>
<dbReference type="InterPro" id="IPR029071">
    <property type="entry name" value="Ubiquitin-like_domsf"/>
</dbReference>
<evidence type="ECO:0000313" key="4">
    <source>
        <dbReference type="Proteomes" id="UP000078559"/>
    </source>
</evidence>
<dbReference type="Pfam" id="PF00240">
    <property type="entry name" value="ubiquitin"/>
    <property type="match status" value="1"/>
</dbReference>
<name>A0A194VH84_CYTMA</name>
<dbReference type="InterPro" id="IPR038169">
    <property type="entry name" value="DC-UbP/UBTD2_N_sf"/>
</dbReference>
<dbReference type="PANTHER" id="PTHR13609">
    <property type="entry name" value="UBIQUITIN DOMAIN CONTAINING 1 PROTEIN-RELATED"/>
    <property type="match status" value="1"/>
</dbReference>
<feature type="domain" description="Ubiquitin-like" evidence="2">
    <location>
        <begin position="255"/>
        <end position="323"/>
    </location>
</feature>
<dbReference type="SMR" id="A0A194VH84"/>
<gene>
    <name evidence="3" type="ORF">VM1G_10373</name>
</gene>
<dbReference type="InterPro" id="IPR032752">
    <property type="entry name" value="DC-UbP/UBTD2_N"/>
</dbReference>
<dbReference type="CDD" id="cd17039">
    <property type="entry name" value="Ubl_ubiquitin_like"/>
    <property type="match status" value="1"/>
</dbReference>
<dbReference type="EMBL" id="KN796113">
    <property type="protein sequence ID" value="KUI63494.1"/>
    <property type="molecule type" value="Genomic_DNA"/>
</dbReference>
<dbReference type="PROSITE" id="PS50053">
    <property type="entry name" value="UBIQUITIN_2"/>
    <property type="match status" value="1"/>
</dbReference>
<dbReference type="SMART" id="SM00213">
    <property type="entry name" value="UBQ"/>
    <property type="match status" value="1"/>
</dbReference>
<dbReference type="InterPro" id="IPR039869">
    <property type="entry name" value="UBTD1/2"/>
</dbReference>
<dbReference type="OrthoDB" id="1640476at2759"/>
<reference evidence="3" key="1">
    <citation type="submission" date="2014-12" db="EMBL/GenBank/DDBJ databases">
        <title>Genome Sequence of Valsa Canker Pathogens Uncovers a Specific Adaption of Colonization on Woody Bark.</title>
        <authorList>
            <person name="Yin Z."/>
            <person name="Liu H."/>
            <person name="Gao X."/>
            <person name="Li Z."/>
            <person name="Song N."/>
            <person name="Ke X."/>
            <person name="Dai Q."/>
            <person name="Wu Y."/>
            <person name="Sun Y."/>
            <person name="Xu J.-R."/>
            <person name="Kang Z.K."/>
            <person name="Wang L."/>
            <person name="Huang L."/>
        </authorList>
    </citation>
    <scope>NUCLEOTIDE SEQUENCE [LARGE SCALE GENOMIC DNA]</scope>
    <source>
        <strain evidence="3">03-8</strain>
    </source>
</reference>
<evidence type="ECO:0000313" key="3">
    <source>
        <dbReference type="EMBL" id="KUI63494.1"/>
    </source>
</evidence>
<dbReference type="Gene3D" id="3.10.20.90">
    <property type="entry name" value="Phosphatidylinositol 3-kinase Catalytic Subunit, Chain A, domain 1"/>
    <property type="match status" value="1"/>
</dbReference>
<dbReference type="Proteomes" id="UP000078559">
    <property type="component" value="Unassembled WGS sequence"/>
</dbReference>
<accession>A0A194VH84</accession>
<dbReference type="AlphaFoldDB" id="A0A194VH84"/>
<organism evidence="3 4">
    <name type="scientific">Cytospora mali</name>
    <name type="common">Apple Valsa canker fungus</name>
    <name type="synonym">Valsa mali</name>
    <dbReference type="NCBI Taxonomy" id="578113"/>
    <lineage>
        <taxon>Eukaryota</taxon>
        <taxon>Fungi</taxon>
        <taxon>Dikarya</taxon>
        <taxon>Ascomycota</taxon>
        <taxon>Pezizomycotina</taxon>
        <taxon>Sordariomycetes</taxon>
        <taxon>Sordariomycetidae</taxon>
        <taxon>Diaporthales</taxon>
        <taxon>Cytosporaceae</taxon>
        <taxon>Cytospora</taxon>
    </lineage>
</organism>